<dbReference type="Pfam" id="PF00646">
    <property type="entry name" value="F-box"/>
    <property type="match status" value="1"/>
</dbReference>
<dbReference type="AlphaFoldDB" id="A0ABC9GA13"/>
<dbReference type="SMART" id="SM00256">
    <property type="entry name" value="FBOX"/>
    <property type="match status" value="1"/>
</dbReference>
<feature type="domain" description="F-box" evidence="1">
    <location>
        <begin position="5"/>
        <end position="48"/>
    </location>
</feature>
<accession>A0ABC9GA13</accession>
<evidence type="ECO:0000313" key="2">
    <source>
        <dbReference type="EMBL" id="CAL5089172.1"/>
    </source>
</evidence>
<dbReference type="EMBL" id="OZ075118">
    <property type="protein sequence ID" value="CAL5089172.1"/>
    <property type="molecule type" value="Genomic_DNA"/>
</dbReference>
<dbReference type="Pfam" id="PF23635">
    <property type="entry name" value="Beta-prop_AT5G49610-like"/>
    <property type="match status" value="1"/>
</dbReference>
<dbReference type="InterPro" id="IPR036047">
    <property type="entry name" value="F-box-like_dom_sf"/>
</dbReference>
<organism evidence="2 3">
    <name type="scientific">Urochloa decumbens</name>
    <dbReference type="NCBI Taxonomy" id="240449"/>
    <lineage>
        <taxon>Eukaryota</taxon>
        <taxon>Viridiplantae</taxon>
        <taxon>Streptophyta</taxon>
        <taxon>Embryophyta</taxon>
        <taxon>Tracheophyta</taxon>
        <taxon>Spermatophyta</taxon>
        <taxon>Magnoliopsida</taxon>
        <taxon>Liliopsida</taxon>
        <taxon>Poales</taxon>
        <taxon>Poaceae</taxon>
        <taxon>PACMAD clade</taxon>
        <taxon>Panicoideae</taxon>
        <taxon>Panicodae</taxon>
        <taxon>Paniceae</taxon>
        <taxon>Melinidinae</taxon>
        <taxon>Urochloa</taxon>
    </lineage>
</organism>
<sequence>MEEALIEEMVEEILLRLPPDDPPSLVRAAMVCRRWCRIISDPGFRRRFGRRHRAAPVLGLLANLRDGDGLDDGFDFVARFVPTTPFRPHFPDNRDRCALDARHGRVLLTTTPWGSDLEVWDPITDVLWEVAPLPPALGDPFSWNAAVLCAGHGTCSHFDCHLEPFVVVFLDSNTEHMRVHLYSSEAEAWSQPTYGLPSPLDGVETLPTALVGNSLYFLIYASQSILEYNLATRNMSVIPLPPEQYVDFAVLMAMEEDGRLGFARLVNYTLFIWSMERSPEGHAGWAHIGVIDLETLLPVDVFPISEDYVGFAHGVGVFFVPMLDERLIFSIDLYSGLVRVEDCGDGRTHGVVPYTSFYTPDFRQYSVAPV</sequence>
<dbReference type="SUPFAM" id="SSF50965">
    <property type="entry name" value="Galactose oxidase, central domain"/>
    <property type="match status" value="1"/>
</dbReference>
<dbReference type="PANTHER" id="PTHR32133:SF386">
    <property type="entry name" value="F-BOX DOMAIN-CONTAINING PROTEIN"/>
    <property type="match status" value="1"/>
</dbReference>
<dbReference type="SUPFAM" id="SSF81383">
    <property type="entry name" value="F-box domain"/>
    <property type="match status" value="1"/>
</dbReference>
<gene>
    <name evidence="2" type="ORF">URODEC1_LOCUS113210</name>
</gene>
<evidence type="ECO:0000259" key="1">
    <source>
        <dbReference type="SMART" id="SM00256"/>
    </source>
</evidence>
<keyword evidence="3" id="KW-1185">Reference proteome</keyword>
<protein>
    <recommendedName>
        <fullName evidence="1">F-box domain-containing protein</fullName>
    </recommendedName>
</protein>
<dbReference type="PANTHER" id="PTHR32133">
    <property type="entry name" value="OS07G0120400 PROTEIN"/>
    <property type="match status" value="1"/>
</dbReference>
<reference evidence="2" key="1">
    <citation type="submission" date="2024-10" db="EMBL/GenBank/DDBJ databases">
        <authorList>
            <person name="Ryan C."/>
        </authorList>
    </citation>
    <scope>NUCLEOTIDE SEQUENCE [LARGE SCALE GENOMIC DNA]</scope>
</reference>
<dbReference type="Proteomes" id="UP001497457">
    <property type="component" value="Chromosome 8b"/>
</dbReference>
<name>A0ABC9GA13_9POAL</name>
<dbReference type="InterPro" id="IPR001810">
    <property type="entry name" value="F-box_dom"/>
</dbReference>
<dbReference type="InterPro" id="IPR056594">
    <property type="entry name" value="AT5G49610-like_b-prop"/>
</dbReference>
<dbReference type="Gene3D" id="1.20.1280.50">
    <property type="match status" value="1"/>
</dbReference>
<evidence type="ECO:0000313" key="3">
    <source>
        <dbReference type="Proteomes" id="UP001497457"/>
    </source>
</evidence>
<dbReference type="InterPro" id="IPR011043">
    <property type="entry name" value="Gal_Oxase/kelch_b-propeller"/>
</dbReference>
<proteinExistence type="predicted"/>